<name>A0A8H3CEV9_9AGAM</name>
<reference evidence="1" key="1">
    <citation type="submission" date="2021-01" db="EMBL/GenBank/DDBJ databases">
        <authorList>
            <person name="Kaushik A."/>
        </authorList>
    </citation>
    <scope>NUCLEOTIDE SEQUENCE</scope>
    <source>
        <strain evidence="1">AG3-1AP</strain>
    </source>
</reference>
<evidence type="ECO:0000313" key="2">
    <source>
        <dbReference type="Proteomes" id="UP000663831"/>
    </source>
</evidence>
<comment type="caution">
    <text evidence="1">The sequence shown here is derived from an EMBL/GenBank/DDBJ whole genome shotgun (WGS) entry which is preliminary data.</text>
</comment>
<dbReference type="EMBL" id="CAJMWV010003279">
    <property type="protein sequence ID" value="CAE6479397.1"/>
    <property type="molecule type" value="Genomic_DNA"/>
</dbReference>
<dbReference type="AlphaFoldDB" id="A0A8H3CEV9"/>
<dbReference type="Proteomes" id="UP000663831">
    <property type="component" value="Unassembled WGS sequence"/>
</dbReference>
<gene>
    <name evidence="1" type="ORF">RDB_LOCUS97310</name>
</gene>
<sequence length="405" mass="45821">MTTPLDIEIRLSVKPLGTQTKRELNATRALLEGLNFIVAHGGATFRWRSFWLHTPASVRIELHIAALDFIEKYPMPSLERLEVKHDGSHYAGAEEHQRLGQILHNRTLVYNPPPTRLKFVTLEWIPNSYLFASLDRPQLIGLTRLELCFSIALPKLEHINALLAANPTLRVLSIDTRPFPYILPDDSEKQAKLAHLPRTKLPSLQALALSFRTRNHAYDLWWEQCLLRMLDAPNVESLRLRLELPRSRTSYIRDFVNYLTKGADLSKPKPLFPSLTGLELLARRYRGSASSYIDSFDKELLAAYPTITTLVLPNRSQTAVLNAQPWLVPQLNRLLVRVHSAAELKQVIGERCKAGLGPNIVEVPSTGTLYAEWAQSASQEFDGLGVDVRASYLRLSQLGREILGF</sequence>
<accession>A0A8H3CEV9</accession>
<evidence type="ECO:0000313" key="1">
    <source>
        <dbReference type="EMBL" id="CAE6479397.1"/>
    </source>
</evidence>
<organism evidence="1 2">
    <name type="scientific">Rhizoctonia solani</name>
    <dbReference type="NCBI Taxonomy" id="456999"/>
    <lineage>
        <taxon>Eukaryota</taxon>
        <taxon>Fungi</taxon>
        <taxon>Dikarya</taxon>
        <taxon>Basidiomycota</taxon>
        <taxon>Agaricomycotina</taxon>
        <taxon>Agaricomycetes</taxon>
        <taxon>Cantharellales</taxon>
        <taxon>Ceratobasidiaceae</taxon>
        <taxon>Rhizoctonia</taxon>
    </lineage>
</organism>
<protein>
    <submittedName>
        <fullName evidence="1">Uncharacterized protein</fullName>
    </submittedName>
</protein>
<proteinExistence type="predicted"/>